<dbReference type="GO" id="GO:0016757">
    <property type="term" value="F:glycosyltransferase activity"/>
    <property type="evidence" value="ECO:0007669"/>
    <property type="project" value="UniProtKB-KW"/>
</dbReference>
<keyword evidence="2" id="KW-0328">Glycosyltransferase</keyword>
<evidence type="ECO:0000256" key="3">
    <source>
        <dbReference type="ARBA" id="ARBA00022679"/>
    </source>
</evidence>
<proteinExistence type="inferred from homology"/>
<feature type="domain" description="Glycosyltransferase 2-like" evidence="4">
    <location>
        <begin position="9"/>
        <end position="180"/>
    </location>
</feature>
<dbReference type="STRING" id="1802407.A3I40_00175"/>
<evidence type="ECO:0000256" key="2">
    <source>
        <dbReference type="ARBA" id="ARBA00022676"/>
    </source>
</evidence>
<dbReference type="InterPro" id="IPR029044">
    <property type="entry name" value="Nucleotide-diphossugar_trans"/>
</dbReference>
<dbReference type="EMBL" id="MGEP01000013">
    <property type="protein sequence ID" value="OGL87403.1"/>
    <property type="molecule type" value="Genomic_DNA"/>
</dbReference>
<comment type="caution">
    <text evidence="5">The sequence shown here is derived from an EMBL/GenBank/DDBJ whole genome shotgun (WGS) entry which is preliminary data.</text>
</comment>
<dbReference type="AlphaFoldDB" id="A0A1F7VAF7"/>
<accession>A0A1F7VAF7</accession>
<evidence type="ECO:0000313" key="5">
    <source>
        <dbReference type="EMBL" id="OGL87403.1"/>
    </source>
</evidence>
<dbReference type="Pfam" id="PF00535">
    <property type="entry name" value="Glycos_transf_2"/>
    <property type="match status" value="1"/>
</dbReference>
<dbReference type="PANTHER" id="PTHR43179:SF12">
    <property type="entry name" value="GALACTOFURANOSYLTRANSFERASE GLFT2"/>
    <property type="match status" value="1"/>
</dbReference>
<comment type="similarity">
    <text evidence="1">Belongs to the glycosyltransferase 2 family.</text>
</comment>
<dbReference type="PANTHER" id="PTHR43179">
    <property type="entry name" value="RHAMNOSYLTRANSFERASE WBBL"/>
    <property type="match status" value="1"/>
</dbReference>
<reference evidence="5 6" key="1">
    <citation type="journal article" date="2016" name="Nat. Commun.">
        <title>Thousands of microbial genomes shed light on interconnected biogeochemical processes in an aquifer system.</title>
        <authorList>
            <person name="Anantharaman K."/>
            <person name="Brown C.T."/>
            <person name="Hug L.A."/>
            <person name="Sharon I."/>
            <person name="Castelle C.J."/>
            <person name="Probst A.J."/>
            <person name="Thomas B.C."/>
            <person name="Singh A."/>
            <person name="Wilkins M.J."/>
            <person name="Karaoz U."/>
            <person name="Brodie E.L."/>
            <person name="Williams K.H."/>
            <person name="Hubbard S.S."/>
            <person name="Banfield J.F."/>
        </authorList>
    </citation>
    <scope>NUCLEOTIDE SEQUENCE [LARGE SCALE GENOMIC DNA]</scope>
</reference>
<protein>
    <recommendedName>
        <fullName evidence="4">Glycosyltransferase 2-like domain-containing protein</fullName>
    </recommendedName>
</protein>
<name>A0A1F7VAF7_9BACT</name>
<dbReference type="Proteomes" id="UP000178723">
    <property type="component" value="Unassembled WGS sequence"/>
</dbReference>
<evidence type="ECO:0000259" key="4">
    <source>
        <dbReference type="Pfam" id="PF00535"/>
    </source>
</evidence>
<organism evidence="5 6">
    <name type="scientific">Candidatus Uhrbacteria bacterium RIFCSPLOWO2_02_FULL_48_12</name>
    <dbReference type="NCBI Taxonomy" id="1802407"/>
    <lineage>
        <taxon>Bacteria</taxon>
        <taxon>Candidatus Uhriibacteriota</taxon>
    </lineage>
</organism>
<dbReference type="Gene3D" id="3.90.550.10">
    <property type="entry name" value="Spore Coat Polysaccharide Biosynthesis Protein SpsA, Chain A"/>
    <property type="match status" value="1"/>
</dbReference>
<evidence type="ECO:0000313" key="6">
    <source>
        <dbReference type="Proteomes" id="UP000178723"/>
    </source>
</evidence>
<evidence type="ECO:0000256" key="1">
    <source>
        <dbReference type="ARBA" id="ARBA00006739"/>
    </source>
</evidence>
<sequence>MSVAVQLLTWNGEAFLGECLDSLSRQTYKDWQIFILDNNSEDQTSAIISHWFVHHRGHWQKNSQNVGFARGHNLLLKSHEWPYVFILNQDVILEPSYLDKLMSCFIARSRVGSATGCLLRLERDNERLTKTDTMDSAGLKIYRTHRVVERGRGEAAWPVGADEEIFGVPATAALYRRSALNEAAAKTSNGLEWFDENFGSYKEDVDLAYRLQLFGWRSVYVSAARGYHYRGLRGAVDADTALFGVATWRSRRERSATANRQSYRNHLLFIFKSFAFPPFSPVWWQTVFYETMKLFILIFTEPKTLMAWTDVYKLRGALAVKRRSILAISRGPENIARFF</sequence>
<dbReference type="InterPro" id="IPR001173">
    <property type="entry name" value="Glyco_trans_2-like"/>
</dbReference>
<keyword evidence="3" id="KW-0808">Transferase</keyword>
<gene>
    <name evidence="5" type="ORF">A3I40_00175</name>
</gene>
<dbReference type="SUPFAM" id="SSF53448">
    <property type="entry name" value="Nucleotide-diphospho-sugar transferases"/>
    <property type="match status" value="1"/>
</dbReference>